<evidence type="ECO:0000313" key="14">
    <source>
        <dbReference type="Proteomes" id="UP000306196"/>
    </source>
</evidence>
<dbReference type="Pfam" id="PF07715">
    <property type="entry name" value="Plug"/>
    <property type="match status" value="1"/>
</dbReference>
<comment type="subcellular location">
    <subcellularLocation>
        <location evidence="1 8">Cell outer membrane</location>
        <topology evidence="1 8">Multi-pass membrane protein</topology>
    </subcellularLocation>
</comment>
<evidence type="ECO:0000313" key="13">
    <source>
        <dbReference type="EMBL" id="TLD72796.1"/>
    </source>
</evidence>
<evidence type="ECO:0000256" key="3">
    <source>
        <dbReference type="ARBA" id="ARBA00022452"/>
    </source>
</evidence>
<comment type="similarity">
    <text evidence="8 9">Belongs to the TonB-dependent receptor family.</text>
</comment>
<sequence>MTTSTQPKTRRTKVKTARSLVCLMTGSASLMLVGATMAQEAPTSSEPEVLAPITVVGQVEDIPRIAGSAARLDADAIQTQDYSNPARVLQQVPGVYVREEDGFGNFPNISLRGSDPGRSTKLTLMEDGIMMAPAPYSAPAAYYSPRVGRMSGVEILKGSSQVRYGPHNTGGVINYISTPFIALPPREMIEPVASGKGVKNPKAPVATVSNEPRSASEGYLKSSFGSYETWKNHAWWGHTFETSIGTWGYLLEFNHEQSEGFRDIDQYGGDTGYQVFEPIVKLFFEPDSATPQRFELRLGYTNFEADETYLGLSNRDFNRNPFRRYAATVFDKIESDQFRSSLSYIIEPTDALRWETSVYYNYFARSWYKLQDVSLGDGNINPSVAVGSGSGAAYDLITGRGAGSWRIRDNNREYQAFGIQSRLDWDFVTGPIEHTLTFGARLHYDEERRFHRDDRVALNASGNITGISRGKQGASDNRQDDVLALALYLEDEMKVGALTIKPGIRWEHLWMNAENYNAGTSGSGELDVVAPGIGLVYDFTESVSAFAGYYRGFSTPGAGGLINDGQDVEISDGYEVGLRYYTPELQAELIGFYTKHKDLVVPDFIGASGSSDSVNAGDVEALGLEAALRYDPLANSGTDWRLPLRAAVTLTNAELTSDTPSADAESIFSGGRDGNKVPYIPEYNIAVGVGVEYRNFGFYVNGTYTPETFATASNTSRPLNTDGNADARFGEIDEAFLVDINVKYQVTENVRLFGGVSNVFGEEYIVSRIPYGPRAGAPRMWYGGVEFRF</sequence>
<evidence type="ECO:0000256" key="6">
    <source>
        <dbReference type="ARBA" id="ARBA00023136"/>
    </source>
</evidence>
<dbReference type="PANTHER" id="PTHR30442">
    <property type="entry name" value="IRON III DICITRATE TRANSPORT PROTEIN FECA"/>
    <property type="match status" value="1"/>
</dbReference>
<dbReference type="PANTHER" id="PTHR30442:SF0">
    <property type="entry name" value="FE(3+) DICITRATE TRANSPORT PROTEIN FECA"/>
    <property type="match status" value="1"/>
</dbReference>
<keyword evidence="14" id="KW-1185">Reference proteome</keyword>
<keyword evidence="13" id="KW-0675">Receptor</keyword>
<accession>A0A5R8KKF0</accession>
<keyword evidence="10" id="KW-0732">Signal</keyword>
<dbReference type="PROSITE" id="PS52016">
    <property type="entry name" value="TONB_DEPENDENT_REC_3"/>
    <property type="match status" value="1"/>
</dbReference>
<keyword evidence="4 8" id="KW-0812">Transmembrane</keyword>
<dbReference type="InterPro" id="IPR012910">
    <property type="entry name" value="Plug_dom"/>
</dbReference>
<reference evidence="13 14" key="1">
    <citation type="submission" date="2019-05" db="EMBL/GenBank/DDBJ databases">
        <title>Verrucobacter flavum gen. nov., sp. nov. a new member of the family Verrucomicrobiaceae.</title>
        <authorList>
            <person name="Szuroczki S."/>
            <person name="Abbaszade G."/>
            <person name="Szabo A."/>
            <person name="Felfoldi T."/>
            <person name="Schumann P."/>
            <person name="Boka K."/>
            <person name="Keki Z."/>
            <person name="Toumi M."/>
            <person name="Toth E."/>
        </authorList>
    </citation>
    <scope>NUCLEOTIDE SEQUENCE [LARGE SCALE GENOMIC DNA]</scope>
    <source>
        <strain evidence="13 14">MG-N-17</strain>
    </source>
</reference>
<dbReference type="GO" id="GO:0033214">
    <property type="term" value="P:siderophore-iron import into cell"/>
    <property type="evidence" value="ECO:0007669"/>
    <property type="project" value="TreeGrafter"/>
</dbReference>
<evidence type="ECO:0000256" key="1">
    <source>
        <dbReference type="ARBA" id="ARBA00004571"/>
    </source>
</evidence>
<dbReference type="OrthoDB" id="9760494at2"/>
<keyword evidence="2 8" id="KW-0813">Transport</keyword>
<evidence type="ECO:0000256" key="5">
    <source>
        <dbReference type="ARBA" id="ARBA00023077"/>
    </source>
</evidence>
<dbReference type="Gene3D" id="2.40.170.20">
    <property type="entry name" value="TonB-dependent receptor, beta-barrel domain"/>
    <property type="match status" value="1"/>
</dbReference>
<evidence type="ECO:0000256" key="2">
    <source>
        <dbReference type="ARBA" id="ARBA00022448"/>
    </source>
</evidence>
<evidence type="ECO:0000256" key="9">
    <source>
        <dbReference type="RuleBase" id="RU003357"/>
    </source>
</evidence>
<name>A0A5R8KKF0_9BACT</name>
<feature type="signal peptide" evidence="10">
    <location>
        <begin position="1"/>
        <end position="38"/>
    </location>
</feature>
<dbReference type="InterPro" id="IPR039426">
    <property type="entry name" value="TonB-dep_rcpt-like"/>
</dbReference>
<dbReference type="Proteomes" id="UP000306196">
    <property type="component" value="Unassembled WGS sequence"/>
</dbReference>
<proteinExistence type="inferred from homology"/>
<dbReference type="GO" id="GO:0009279">
    <property type="term" value="C:cell outer membrane"/>
    <property type="evidence" value="ECO:0007669"/>
    <property type="project" value="UniProtKB-SubCell"/>
</dbReference>
<evidence type="ECO:0000259" key="12">
    <source>
        <dbReference type="Pfam" id="PF07715"/>
    </source>
</evidence>
<keyword evidence="3 8" id="KW-1134">Transmembrane beta strand</keyword>
<dbReference type="Pfam" id="PF00593">
    <property type="entry name" value="TonB_dep_Rec_b-barrel"/>
    <property type="match status" value="1"/>
</dbReference>
<dbReference type="InterPro" id="IPR036942">
    <property type="entry name" value="Beta-barrel_TonB_sf"/>
</dbReference>
<feature type="domain" description="TonB-dependent receptor-like beta-barrel" evidence="11">
    <location>
        <begin position="292"/>
        <end position="759"/>
    </location>
</feature>
<protein>
    <submittedName>
        <fullName evidence="13">TonB-dependent receptor</fullName>
    </submittedName>
</protein>
<feature type="domain" description="TonB-dependent receptor plug" evidence="12">
    <location>
        <begin position="65"/>
        <end position="172"/>
    </location>
</feature>
<evidence type="ECO:0000256" key="8">
    <source>
        <dbReference type="PROSITE-ProRule" id="PRU01360"/>
    </source>
</evidence>
<feature type="chain" id="PRO_5024426114" evidence="10">
    <location>
        <begin position="39"/>
        <end position="789"/>
    </location>
</feature>
<organism evidence="13 14">
    <name type="scientific">Phragmitibacter flavus</name>
    <dbReference type="NCBI Taxonomy" id="2576071"/>
    <lineage>
        <taxon>Bacteria</taxon>
        <taxon>Pseudomonadati</taxon>
        <taxon>Verrucomicrobiota</taxon>
        <taxon>Verrucomicrobiia</taxon>
        <taxon>Verrucomicrobiales</taxon>
        <taxon>Verrucomicrobiaceae</taxon>
        <taxon>Phragmitibacter</taxon>
    </lineage>
</organism>
<dbReference type="InterPro" id="IPR000531">
    <property type="entry name" value="Beta-barrel_TonB"/>
</dbReference>
<dbReference type="SUPFAM" id="SSF56935">
    <property type="entry name" value="Porins"/>
    <property type="match status" value="1"/>
</dbReference>
<comment type="caution">
    <text evidence="13">The sequence shown here is derived from an EMBL/GenBank/DDBJ whole genome shotgun (WGS) entry which is preliminary data.</text>
</comment>
<evidence type="ECO:0000256" key="4">
    <source>
        <dbReference type="ARBA" id="ARBA00022692"/>
    </source>
</evidence>
<dbReference type="Gene3D" id="2.170.130.10">
    <property type="entry name" value="TonB-dependent receptor, plug domain"/>
    <property type="match status" value="1"/>
</dbReference>
<gene>
    <name evidence="13" type="ORF">FEM03_01620</name>
</gene>
<dbReference type="EMBL" id="VAUV01000001">
    <property type="protein sequence ID" value="TLD72796.1"/>
    <property type="molecule type" value="Genomic_DNA"/>
</dbReference>
<dbReference type="AlphaFoldDB" id="A0A5R8KKF0"/>
<evidence type="ECO:0000256" key="7">
    <source>
        <dbReference type="ARBA" id="ARBA00023237"/>
    </source>
</evidence>
<keyword evidence="7 8" id="KW-0998">Cell outer membrane</keyword>
<evidence type="ECO:0000256" key="10">
    <source>
        <dbReference type="SAM" id="SignalP"/>
    </source>
</evidence>
<keyword evidence="5 9" id="KW-0798">TonB box</keyword>
<dbReference type="InterPro" id="IPR037066">
    <property type="entry name" value="Plug_dom_sf"/>
</dbReference>
<keyword evidence="6 8" id="KW-0472">Membrane</keyword>
<evidence type="ECO:0000259" key="11">
    <source>
        <dbReference type="Pfam" id="PF00593"/>
    </source>
</evidence>